<sequence length="75" mass="8330">MHFAWCLWKPDAHNLTGWQYASTVSVAVGVHQRRYHVVRTMTSAVDSPEDEGLHCAIADRGAAANVLVLIEPRCN</sequence>
<keyword evidence="2" id="KW-1185">Reference proteome</keyword>
<reference evidence="1" key="1">
    <citation type="submission" date="2022-03" db="EMBL/GenBank/DDBJ databases">
        <authorList>
            <person name="Martin H S."/>
        </authorList>
    </citation>
    <scope>NUCLEOTIDE SEQUENCE</scope>
</reference>
<name>A0ABN8HJL1_9NEOP</name>
<evidence type="ECO:0000313" key="1">
    <source>
        <dbReference type="EMBL" id="CAH2034573.1"/>
    </source>
</evidence>
<protein>
    <submittedName>
        <fullName evidence="1">Uncharacterized protein</fullName>
    </submittedName>
</protein>
<accession>A0ABN8HJL1</accession>
<dbReference type="EMBL" id="OW152813">
    <property type="protein sequence ID" value="CAH2034573.1"/>
    <property type="molecule type" value="Genomic_DNA"/>
</dbReference>
<dbReference type="Proteomes" id="UP000837857">
    <property type="component" value="Chromosome 1"/>
</dbReference>
<evidence type="ECO:0000313" key="2">
    <source>
        <dbReference type="Proteomes" id="UP000837857"/>
    </source>
</evidence>
<gene>
    <name evidence="1" type="ORF">IPOD504_LOCUS193</name>
</gene>
<organism evidence="1 2">
    <name type="scientific">Iphiclides podalirius</name>
    <name type="common">scarce swallowtail</name>
    <dbReference type="NCBI Taxonomy" id="110791"/>
    <lineage>
        <taxon>Eukaryota</taxon>
        <taxon>Metazoa</taxon>
        <taxon>Ecdysozoa</taxon>
        <taxon>Arthropoda</taxon>
        <taxon>Hexapoda</taxon>
        <taxon>Insecta</taxon>
        <taxon>Pterygota</taxon>
        <taxon>Neoptera</taxon>
        <taxon>Endopterygota</taxon>
        <taxon>Lepidoptera</taxon>
        <taxon>Glossata</taxon>
        <taxon>Ditrysia</taxon>
        <taxon>Papilionoidea</taxon>
        <taxon>Papilionidae</taxon>
        <taxon>Papilioninae</taxon>
        <taxon>Iphiclides</taxon>
    </lineage>
</organism>
<feature type="non-terminal residue" evidence="1">
    <location>
        <position position="75"/>
    </location>
</feature>
<proteinExistence type="predicted"/>